<organism evidence="11">
    <name type="scientific">freshwater metagenome</name>
    <dbReference type="NCBI Taxonomy" id="449393"/>
    <lineage>
        <taxon>unclassified sequences</taxon>
        <taxon>metagenomes</taxon>
        <taxon>ecological metagenomes</taxon>
    </lineage>
</organism>
<feature type="compositionally biased region" description="Basic and acidic residues" evidence="9">
    <location>
        <begin position="282"/>
        <end position="300"/>
    </location>
</feature>
<evidence type="ECO:0000313" key="11">
    <source>
        <dbReference type="EMBL" id="CAB4960025.1"/>
    </source>
</evidence>
<dbReference type="EC" id="2.5.1.15" evidence="4"/>
<dbReference type="GO" id="GO:0046872">
    <property type="term" value="F:metal ion binding"/>
    <property type="evidence" value="ECO:0007669"/>
    <property type="project" value="UniProtKB-KW"/>
</dbReference>
<dbReference type="SUPFAM" id="SSF51717">
    <property type="entry name" value="Dihydropteroate synthetase-like"/>
    <property type="match status" value="1"/>
</dbReference>
<dbReference type="Gene3D" id="3.20.20.20">
    <property type="entry name" value="Dihydropteroate synthase-like"/>
    <property type="match status" value="1"/>
</dbReference>
<evidence type="ECO:0000256" key="5">
    <source>
        <dbReference type="ARBA" id="ARBA00022679"/>
    </source>
</evidence>
<keyword evidence="5" id="KW-0808">Transferase</keyword>
<protein>
    <recommendedName>
        <fullName evidence="4">dihydropteroate synthase</fullName>
        <ecNumber evidence="4">2.5.1.15</ecNumber>
    </recommendedName>
</protein>
<dbReference type="NCBIfam" id="TIGR01496">
    <property type="entry name" value="DHPS"/>
    <property type="match status" value="1"/>
</dbReference>
<dbReference type="GO" id="GO:0005829">
    <property type="term" value="C:cytosol"/>
    <property type="evidence" value="ECO:0007669"/>
    <property type="project" value="TreeGrafter"/>
</dbReference>
<dbReference type="Pfam" id="PF00809">
    <property type="entry name" value="Pterin_bind"/>
    <property type="match status" value="1"/>
</dbReference>
<dbReference type="GO" id="GO:0046656">
    <property type="term" value="P:folic acid biosynthetic process"/>
    <property type="evidence" value="ECO:0007669"/>
    <property type="project" value="UniProtKB-KW"/>
</dbReference>
<evidence type="ECO:0000256" key="3">
    <source>
        <dbReference type="ARBA" id="ARBA00004763"/>
    </source>
</evidence>
<dbReference type="GO" id="GO:0004156">
    <property type="term" value="F:dihydropteroate synthase activity"/>
    <property type="evidence" value="ECO:0007669"/>
    <property type="project" value="UniProtKB-EC"/>
</dbReference>
<keyword evidence="8" id="KW-0289">Folate biosynthesis</keyword>
<keyword evidence="7" id="KW-0460">Magnesium</keyword>
<comment type="pathway">
    <text evidence="3">Cofactor biosynthesis; tetrahydrofolate biosynthesis; 7,8-dihydrofolate from 2-amino-4-hydroxy-6-hydroxymethyl-7,8-dihydropteridine diphosphate and 4-aminobenzoate: step 1/2.</text>
</comment>
<dbReference type="InterPro" id="IPR011005">
    <property type="entry name" value="Dihydropteroate_synth-like_sf"/>
</dbReference>
<dbReference type="EMBL" id="CAFBMK010000469">
    <property type="protein sequence ID" value="CAB4960025.1"/>
    <property type="molecule type" value="Genomic_DNA"/>
</dbReference>
<dbReference type="PANTHER" id="PTHR20941:SF1">
    <property type="entry name" value="FOLIC ACID SYNTHESIS PROTEIN FOL1"/>
    <property type="match status" value="1"/>
</dbReference>
<dbReference type="GO" id="GO:0046654">
    <property type="term" value="P:tetrahydrofolate biosynthetic process"/>
    <property type="evidence" value="ECO:0007669"/>
    <property type="project" value="TreeGrafter"/>
</dbReference>
<comment type="cofactor">
    <cofactor evidence="2">
        <name>Mg(2+)</name>
        <dbReference type="ChEBI" id="CHEBI:18420"/>
    </cofactor>
</comment>
<evidence type="ECO:0000256" key="8">
    <source>
        <dbReference type="ARBA" id="ARBA00022909"/>
    </source>
</evidence>
<accession>A0A6J7KWR8</accession>
<evidence type="ECO:0000256" key="4">
    <source>
        <dbReference type="ARBA" id="ARBA00012458"/>
    </source>
</evidence>
<dbReference type="InterPro" id="IPR006390">
    <property type="entry name" value="DHP_synth_dom"/>
</dbReference>
<dbReference type="PANTHER" id="PTHR20941">
    <property type="entry name" value="FOLATE SYNTHESIS PROTEINS"/>
    <property type="match status" value="1"/>
</dbReference>
<reference evidence="11" key="1">
    <citation type="submission" date="2020-05" db="EMBL/GenBank/DDBJ databases">
        <authorList>
            <person name="Chiriac C."/>
            <person name="Salcher M."/>
            <person name="Ghai R."/>
            <person name="Kavagutti S V."/>
        </authorList>
    </citation>
    <scope>NUCLEOTIDE SEQUENCE</scope>
</reference>
<dbReference type="PROSITE" id="PS50972">
    <property type="entry name" value="PTERIN_BINDING"/>
    <property type="match status" value="1"/>
</dbReference>
<gene>
    <name evidence="11" type="ORF">UFOPK3564_04002</name>
</gene>
<comment type="catalytic activity">
    <reaction evidence="1">
        <text>(7,8-dihydropterin-6-yl)methyl diphosphate + 4-aminobenzoate = 7,8-dihydropteroate + diphosphate</text>
        <dbReference type="Rhea" id="RHEA:19949"/>
        <dbReference type="ChEBI" id="CHEBI:17836"/>
        <dbReference type="ChEBI" id="CHEBI:17839"/>
        <dbReference type="ChEBI" id="CHEBI:33019"/>
        <dbReference type="ChEBI" id="CHEBI:72950"/>
        <dbReference type="EC" id="2.5.1.15"/>
    </reaction>
</comment>
<dbReference type="AlphaFoldDB" id="A0A6J7KWR8"/>
<name>A0A6J7KWR8_9ZZZZ</name>
<feature type="compositionally biased region" description="Acidic residues" evidence="9">
    <location>
        <begin position="301"/>
        <end position="311"/>
    </location>
</feature>
<keyword evidence="6" id="KW-0479">Metal-binding</keyword>
<evidence type="ECO:0000256" key="7">
    <source>
        <dbReference type="ARBA" id="ARBA00022842"/>
    </source>
</evidence>
<evidence type="ECO:0000256" key="6">
    <source>
        <dbReference type="ARBA" id="ARBA00022723"/>
    </source>
</evidence>
<evidence type="ECO:0000256" key="2">
    <source>
        <dbReference type="ARBA" id="ARBA00001946"/>
    </source>
</evidence>
<feature type="region of interest" description="Disordered" evidence="9">
    <location>
        <begin position="282"/>
        <end position="322"/>
    </location>
</feature>
<dbReference type="InterPro" id="IPR000489">
    <property type="entry name" value="Pterin-binding_dom"/>
</dbReference>
<proteinExistence type="predicted"/>
<dbReference type="InterPro" id="IPR045031">
    <property type="entry name" value="DHP_synth-like"/>
</dbReference>
<sequence>MSDELILRLRDQTLTLRAGRPAIMGIVNCGPDSFSDRTPLESVEARVAHGLKLADAGAEIIDVGGESGVTHTPVSTAKDECERVVPVVRRLVDAGLIVSVDTWKPEVAEAVLDAGAHLINDVSGLYHARLASVVAARGAGIILMHTRADPKTEYFPDYGSRVIDDVRRVLNSLRERALQAGVRSDSIILDPGPDFAKMPAETVEVLRDLPTLAVHGHPILLAVSRKYFVGTIIHREPDQRLAGTLAALGWCAERAKFSIARMHDVREAADYLRVRDVMDGREPMPTIDRDDVRLQWLHDGEADDDEDDDQGDGGGSREPAKR</sequence>
<evidence type="ECO:0000259" key="10">
    <source>
        <dbReference type="PROSITE" id="PS50972"/>
    </source>
</evidence>
<feature type="domain" description="Pterin-binding" evidence="10">
    <location>
        <begin position="21"/>
        <end position="273"/>
    </location>
</feature>
<evidence type="ECO:0000256" key="9">
    <source>
        <dbReference type="SAM" id="MobiDB-lite"/>
    </source>
</evidence>
<evidence type="ECO:0000256" key="1">
    <source>
        <dbReference type="ARBA" id="ARBA00000012"/>
    </source>
</evidence>